<evidence type="ECO:0000313" key="3">
    <source>
        <dbReference type="Proteomes" id="UP000663827"/>
    </source>
</evidence>
<feature type="compositionally biased region" description="Polar residues" evidence="1">
    <location>
        <begin position="1"/>
        <end position="28"/>
    </location>
</feature>
<comment type="caution">
    <text evidence="2">The sequence shown here is derived from an EMBL/GenBank/DDBJ whole genome shotgun (WGS) entry which is preliminary data.</text>
</comment>
<evidence type="ECO:0000256" key="1">
    <source>
        <dbReference type="SAM" id="MobiDB-lite"/>
    </source>
</evidence>
<dbReference type="AlphaFoldDB" id="A0A8H3HXS7"/>
<organism evidence="2 3">
    <name type="scientific">Rhizoctonia solani</name>
    <dbReference type="NCBI Taxonomy" id="456999"/>
    <lineage>
        <taxon>Eukaryota</taxon>
        <taxon>Fungi</taxon>
        <taxon>Dikarya</taxon>
        <taxon>Basidiomycota</taxon>
        <taxon>Agaricomycotina</taxon>
        <taxon>Agaricomycetes</taxon>
        <taxon>Cantharellales</taxon>
        <taxon>Ceratobasidiaceae</taxon>
        <taxon>Rhizoctonia</taxon>
    </lineage>
</organism>
<dbReference type="EMBL" id="CAJNJQ010003203">
    <property type="protein sequence ID" value="CAE7193731.1"/>
    <property type="molecule type" value="Genomic_DNA"/>
</dbReference>
<dbReference type="Proteomes" id="UP000663827">
    <property type="component" value="Unassembled WGS sequence"/>
</dbReference>
<name>A0A8H3HXS7_9AGAM</name>
<proteinExistence type="predicted"/>
<evidence type="ECO:0000313" key="2">
    <source>
        <dbReference type="EMBL" id="CAE7193731.1"/>
    </source>
</evidence>
<sequence>MTPSRCSTGPRTSDPTLLARSSISSWTRTGAPKSKRRASPNHLGHGKKR</sequence>
<feature type="compositionally biased region" description="Basic residues" evidence="1">
    <location>
        <begin position="33"/>
        <end position="49"/>
    </location>
</feature>
<protein>
    <submittedName>
        <fullName evidence="2">Uncharacterized protein</fullName>
    </submittedName>
</protein>
<accession>A0A8H3HXS7</accession>
<gene>
    <name evidence="2" type="ORF">RDB_LOCUS130539</name>
</gene>
<feature type="region of interest" description="Disordered" evidence="1">
    <location>
        <begin position="1"/>
        <end position="49"/>
    </location>
</feature>
<reference evidence="2" key="1">
    <citation type="submission" date="2021-01" db="EMBL/GenBank/DDBJ databases">
        <authorList>
            <person name="Kaushik A."/>
        </authorList>
    </citation>
    <scope>NUCLEOTIDE SEQUENCE</scope>
    <source>
        <strain evidence="2">AG5</strain>
    </source>
</reference>